<evidence type="ECO:0000313" key="1">
    <source>
        <dbReference type="EMBL" id="BCI66664.1"/>
    </source>
</evidence>
<sequence length="122" mass="13389">MTYTRVEKRNPGMKMIRSILRKLTIITAGVSAVVAVTHVKSAHAERVISDYEASKLTLESLTAVPVYHPVVHHAVARHSVATASRGRTVLASRAQSTHPMIHLVSFHVAKKASHSAHVRNRT</sequence>
<reference evidence="1 2" key="1">
    <citation type="submission" date="2020-07" db="EMBL/GenBank/DDBJ databases">
        <title>Complete Genome Sequence of an acetic acid bacterium, Acetobacter aceti JCM20276.</title>
        <authorList>
            <person name="Hirose Y."/>
            <person name="Mihara H."/>
        </authorList>
    </citation>
    <scope>NUCLEOTIDE SEQUENCE [LARGE SCALE GENOMIC DNA]</scope>
    <source>
        <strain evidence="1 2">JCM20276</strain>
    </source>
</reference>
<organism evidence="1 2">
    <name type="scientific">Acetobacter aceti</name>
    <dbReference type="NCBI Taxonomy" id="435"/>
    <lineage>
        <taxon>Bacteria</taxon>
        <taxon>Pseudomonadati</taxon>
        <taxon>Pseudomonadota</taxon>
        <taxon>Alphaproteobacteria</taxon>
        <taxon>Acetobacterales</taxon>
        <taxon>Acetobacteraceae</taxon>
        <taxon>Acetobacter</taxon>
        <taxon>Acetobacter subgen. Acetobacter</taxon>
    </lineage>
</organism>
<dbReference type="Proteomes" id="UP000515220">
    <property type="component" value="Chromosome"/>
</dbReference>
<evidence type="ECO:0000313" key="2">
    <source>
        <dbReference type="Proteomes" id="UP000515220"/>
    </source>
</evidence>
<name>A0A6S6PN84_ACEAC</name>
<dbReference type="AlphaFoldDB" id="A0A6S6PN84"/>
<protein>
    <submittedName>
        <fullName evidence="1">Uncharacterized protein</fullName>
    </submittedName>
</protein>
<accession>A0A6S6PN84</accession>
<proteinExistence type="predicted"/>
<dbReference type="EMBL" id="AP023326">
    <property type="protein sequence ID" value="BCI66664.1"/>
    <property type="molecule type" value="Genomic_DNA"/>
</dbReference>
<gene>
    <name evidence="1" type="ORF">AAJCM20276_12880</name>
</gene>